<keyword evidence="2 6" id="KW-0808">Transferase</keyword>
<feature type="domain" description="GST N-terminal" evidence="4">
    <location>
        <begin position="416"/>
        <end position="495"/>
    </location>
</feature>
<evidence type="ECO:0000259" key="4">
    <source>
        <dbReference type="PROSITE" id="PS50404"/>
    </source>
</evidence>
<protein>
    <recommendedName>
        <fullName evidence="1">glutathione transferase</fullName>
        <ecNumber evidence="1">2.5.1.18</ecNumber>
    </recommendedName>
</protein>
<dbReference type="SUPFAM" id="SSF47616">
    <property type="entry name" value="GST C-terminal domain-like"/>
    <property type="match status" value="4"/>
</dbReference>
<dbReference type="InterPro" id="IPR004046">
    <property type="entry name" value="GST_C"/>
</dbReference>
<dbReference type="Pfam" id="PF02798">
    <property type="entry name" value="GST_N"/>
    <property type="match status" value="4"/>
</dbReference>
<dbReference type="GO" id="GO:0004364">
    <property type="term" value="F:glutathione transferase activity"/>
    <property type="evidence" value="ECO:0007669"/>
    <property type="project" value="UniProtKB-EC"/>
</dbReference>
<dbReference type="CDD" id="cd03185">
    <property type="entry name" value="GST_C_Tau"/>
    <property type="match status" value="5"/>
</dbReference>
<dbReference type="InterPro" id="IPR010987">
    <property type="entry name" value="Glutathione-S-Trfase_C-like"/>
</dbReference>
<feature type="domain" description="GST C-terminal" evidence="5">
    <location>
        <begin position="501"/>
        <end position="621"/>
    </location>
</feature>
<dbReference type="GO" id="GO:0006749">
    <property type="term" value="P:glutathione metabolic process"/>
    <property type="evidence" value="ECO:0007669"/>
    <property type="project" value="InterPro"/>
</dbReference>
<feature type="domain" description="GST C-terminal" evidence="5">
    <location>
        <begin position="251"/>
        <end position="406"/>
    </location>
</feature>
<dbReference type="CDD" id="cd03058">
    <property type="entry name" value="GST_N_Tau"/>
    <property type="match status" value="4"/>
</dbReference>
<comment type="caution">
    <text evidence="6">The sequence shown here is derived from an EMBL/GenBank/DDBJ whole genome shotgun (WGS) entry which is preliminary data.</text>
</comment>
<organism evidence="6 7">
    <name type="scientific">Cinnamomum micranthum f. kanehirae</name>
    <dbReference type="NCBI Taxonomy" id="337451"/>
    <lineage>
        <taxon>Eukaryota</taxon>
        <taxon>Viridiplantae</taxon>
        <taxon>Streptophyta</taxon>
        <taxon>Embryophyta</taxon>
        <taxon>Tracheophyta</taxon>
        <taxon>Spermatophyta</taxon>
        <taxon>Magnoliopsida</taxon>
        <taxon>Magnoliidae</taxon>
        <taxon>Laurales</taxon>
        <taxon>Lauraceae</taxon>
        <taxon>Cinnamomum</taxon>
    </lineage>
</organism>
<sequence length="970" mass="112114">MADEVVVLGTNASPFSNRARIALLEKGVEHELIDEDLDNKSPLLLKSNPIHKKIPVLIHNGRSICESLTIVQYIDETWNKSSPLLPVDPFERANARFWAEYIDNKKLYDCGSRIWKKKGEAREEAKKEFIDCLKMLEGALGQKQYFGGENFGYIDVALITFACWFYSFEKYGNFSVEDECPKLMAWVRRCRERESVAKVLPDSNWVYEFIDVVLKKRLMMAEEVVVLGMWAIPFVMRVTISLLEKGVEYEYKEEDLVIKSPLLLKSNPVHKKVPVLIHNGEGPSANLSSSSNTLKRLGPKGHPCCLETHMNGQMPGEAREEAKKEFIDCLKVLEGALGQKQYFGGESFGYVDVALIPSACWFYAYEKHENFSVEEECPKLMAWVRRCMKRESVAKVLPDSHKVYEYIGILRKRFTIEIVVLGTWTSMFSNRVRIALLEKGVEYEYKEEDLVNKSPRLLKSNPVHKKIPVLIHNERPICESLNIVQYIDETWNKTSPLMPGDPYERANARFWGDYIDKKIYDCGSRIWRRKGEARDEAKKEFIDCLKVLEGALGKKQYFGGESFGYVDVTLIPSACWFYAYEKHGNFSVEEECPKLMAWVRRCMKRESVAKVLPDSHEVYEYTGVMKKKARIALLEKGVEYEYKEEDLVNKSPLLLKSNPVHKKIPVLIHNERPICESLIIVEYIDETWNKTSPLMPGDPYERANARFWGDYIDKKVCDCGTRIWKNKGEAREEAKKEFIDCLKVLEGELGQKQYFGGESFGYVDVALIPIACWFYAYEKTGNFSVEEECPKLMAWVRRCMKRESVAKVLPDSYKVYELLGVLKKWLGVEILMADTVVVLGTWTSMFSNRVRIALLEKGVEYEYKEEDLSPLLLKSNPVHKKIPVLIHNERPICESLNIVQYIDETWNKTSPLMPGDPYERANARFWGDYIDKKIYDCGSRIWRRKGEAREVAKKEFIDCLKVLEGAQSQK</sequence>
<dbReference type="PANTHER" id="PTHR11260">
    <property type="entry name" value="GLUTATHIONE S-TRANSFERASE, GST, SUPERFAMILY, GST DOMAIN CONTAINING"/>
    <property type="match status" value="1"/>
</dbReference>
<dbReference type="InterPro" id="IPR004045">
    <property type="entry name" value="Glutathione_S-Trfase_N"/>
</dbReference>
<feature type="domain" description="GST N-terminal" evidence="4">
    <location>
        <begin position="613"/>
        <end position="692"/>
    </location>
</feature>
<dbReference type="InterPro" id="IPR040079">
    <property type="entry name" value="Glutathione_S-Trfase"/>
</dbReference>
<dbReference type="GO" id="GO:0005737">
    <property type="term" value="C:cytoplasm"/>
    <property type="evidence" value="ECO:0007669"/>
    <property type="project" value="TreeGrafter"/>
</dbReference>
<evidence type="ECO:0000259" key="5">
    <source>
        <dbReference type="PROSITE" id="PS50405"/>
    </source>
</evidence>
<dbReference type="Pfam" id="PF13417">
    <property type="entry name" value="GST_N_3"/>
    <property type="match status" value="1"/>
</dbReference>
<evidence type="ECO:0000256" key="1">
    <source>
        <dbReference type="ARBA" id="ARBA00012452"/>
    </source>
</evidence>
<comment type="catalytic activity">
    <reaction evidence="3">
        <text>RX + glutathione = an S-substituted glutathione + a halide anion + H(+)</text>
        <dbReference type="Rhea" id="RHEA:16437"/>
        <dbReference type="ChEBI" id="CHEBI:15378"/>
        <dbReference type="ChEBI" id="CHEBI:16042"/>
        <dbReference type="ChEBI" id="CHEBI:17792"/>
        <dbReference type="ChEBI" id="CHEBI:57925"/>
        <dbReference type="ChEBI" id="CHEBI:90779"/>
        <dbReference type="EC" id="2.5.1.18"/>
    </reaction>
</comment>
<evidence type="ECO:0000313" key="7">
    <source>
        <dbReference type="Proteomes" id="UP000283530"/>
    </source>
</evidence>
<dbReference type="AlphaFoldDB" id="A0A3S4P5C9"/>
<dbReference type="PROSITE" id="PS50405">
    <property type="entry name" value="GST_CTER"/>
    <property type="match status" value="5"/>
</dbReference>
<dbReference type="PANTHER" id="PTHR11260:SF773">
    <property type="entry name" value="GLUTATHIONE S-TRANSFERASE U26"/>
    <property type="match status" value="1"/>
</dbReference>
<feature type="domain" description="GST C-terminal" evidence="5">
    <location>
        <begin position="88"/>
        <end position="214"/>
    </location>
</feature>
<dbReference type="Gene3D" id="1.20.1050.10">
    <property type="match status" value="5"/>
</dbReference>
<dbReference type="STRING" id="337451.A0A3S4P5C9"/>
<accession>A0A3S4P5C9</accession>
<dbReference type="InterPro" id="IPR045073">
    <property type="entry name" value="Omega/Tau-like"/>
</dbReference>
<dbReference type="SFLD" id="SFLDG01152">
    <property type="entry name" value="Main.3:_Omega-_and_Tau-like"/>
    <property type="match status" value="4"/>
</dbReference>
<dbReference type="InterPro" id="IPR036282">
    <property type="entry name" value="Glutathione-S-Trfase_C_sf"/>
</dbReference>
<dbReference type="EC" id="2.5.1.18" evidence="1"/>
<proteinExistence type="predicted"/>
<name>A0A3S4P5C9_9MAGN</name>
<evidence type="ECO:0000313" key="6">
    <source>
        <dbReference type="EMBL" id="RWR85851.1"/>
    </source>
</evidence>
<dbReference type="FunFam" id="1.20.1050.10:FF:000018">
    <property type="entry name" value="Glutathione S-transferase U20"/>
    <property type="match status" value="3"/>
</dbReference>
<dbReference type="OrthoDB" id="4951845at2759"/>
<feature type="domain" description="GST C-terminal" evidence="5">
    <location>
        <begin position="698"/>
        <end position="818"/>
    </location>
</feature>
<dbReference type="Gene3D" id="3.40.30.10">
    <property type="entry name" value="Glutaredoxin"/>
    <property type="match status" value="5"/>
</dbReference>
<gene>
    <name evidence="6" type="ORF">CKAN_01472500</name>
</gene>
<dbReference type="SUPFAM" id="SSF52833">
    <property type="entry name" value="Thioredoxin-like"/>
    <property type="match status" value="5"/>
</dbReference>
<dbReference type="PROSITE" id="PS50404">
    <property type="entry name" value="GST_NTER"/>
    <property type="match status" value="5"/>
</dbReference>
<dbReference type="SFLD" id="SFLDG00358">
    <property type="entry name" value="Main_(cytGST)"/>
    <property type="match status" value="4"/>
</dbReference>
<dbReference type="Pfam" id="PF13410">
    <property type="entry name" value="GST_C_2"/>
    <property type="match status" value="3"/>
</dbReference>
<evidence type="ECO:0000256" key="3">
    <source>
        <dbReference type="ARBA" id="ARBA00047960"/>
    </source>
</evidence>
<dbReference type="EMBL" id="QPKB01000005">
    <property type="protein sequence ID" value="RWR85851.1"/>
    <property type="molecule type" value="Genomic_DNA"/>
</dbReference>
<dbReference type="InterPro" id="IPR045074">
    <property type="entry name" value="GST_C_Tau"/>
</dbReference>
<feature type="domain" description="GST C-terminal" evidence="5">
    <location>
        <begin position="916"/>
        <end position="970"/>
    </location>
</feature>
<feature type="domain" description="GST N-terminal" evidence="4">
    <location>
        <begin position="3"/>
        <end position="82"/>
    </location>
</feature>
<evidence type="ECO:0000256" key="2">
    <source>
        <dbReference type="ARBA" id="ARBA00022679"/>
    </source>
</evidence>
<reference evidence="6 7" key="1">
    <citation type="journal article" date="2019" name="Nat. Plants">
        <title>Stout camphor tree genome fills gaps in understanding of flowering plant genome evolution.</title>
        <authorList>
            <person name="Chaw S.M."/>
            <person name="Liu Y.C."/>
            <person name="Wu Y.W."/>
            <person name="Wang H.Y."/>
            <person name="Lin C.I."/>
            <person name="Wu C.S."/>
            <person name="Ke H.M."/>
            <person name="Chang L.Y."/>
            <person name="Hsu C.Y."/>
            <person name="Yang H.T."/>
            <person name="Sudianto E."/>
            <person name="Hsu M.H."/>
            <person name="Wu K.P."/>
            <person name="Wang L.N."/>
            <person name="Leebens-Mack J.H."/>
            <person name="Tsai I.J."/>
        </authorList>
    </citation>
    <scope>NUCLEOTIDE SEQUENCE [LARGE SCALE GENOMIC DNA]</scope>
    <source>
        <strain evidence="7">cv. Chaw 1501</strain>
        <tissue evidence="6">Young leaves</tissue>
    </source>
</reference>
<dbReference type="SFLD" id="SFLDS00019">
    <property type="entry name" value="Glutathione_Transferase_(cytos"/>
    <property type="match status" value="4"/>
</dbReference>
<dbReference type="Pfam" id="PF00043">
    <property type="entry name" value="GST_C"/>
    <property type="match status" value="1"/>
</dbReference>
<dbReference type="FunFam" id="3.40.30.10:FF:000014">
    <property type="entry name" value="Tau class glutathione S-transferase"/>
    <property type="match status" value="3"/>
</dbReference>
<dbReference type="InterPro" id="IPR036249">
    <property type="entry name" value="Thioredoxin-like_sf"/>
</dbReference>
<dbReference type="Proteomes" id="UP000283530">
    <property type="component" value="Unassembled WGS sequence"/>
</dbReference>
<keyword evidence="7" id="KW-1185">Reference proteome</keyword>
<feature type="domain" description="GST N-terminal" evidence="4">
    <location>
        <begin position="222"/>
        <end position="305"/>
    </location>
</feature>
<feature type="domain" description="GST N-terminal" evidence="4">
    <location>
        <begin position="834"/>
        <end position="910"/>
    </location>
</feature>